<evidence type="ECO:0000256" key="5">
    <source>
        <dbReference type="ARBA" id="ARBA00023242"/>
    </source>
</evidence>
<protein>
    <submittedName>
        <fullName evidence="6">Uncharacterized protein</fullName>
    </submittedName>
</protein>
<dbReference type="AlphaFoldDB" id="A0A2G2XN23"/>
<sequence>MVEPTRCEKRKNDGRRKSIIQKSLVEETFDDDSLEDSPIYGEGTIWDLVPVIVRTTVYPHQHGEFEFKWKNLVGDVALESLREPLLDSKGGCIISHAPGIEKPNSALYFFSVTTQIKVLSMMDTPSQLQPEMTP</sequence>
<proteinExistence type="predicted"/>
<reference evidence="6 7" key="1">
    <citation type="journal article" date="2017" name="Genome Biol.">
        <title>New reference genome sequences of hot pepper reveal the massive evolution of plant disease-resistance genes by retroduplication.</title>
        <authorList>
            <person name="Kim S."/>
            <person name="Park J."/>
            <person name="Yeom S.I."/>
            <person name="Kim Y.M."/>
            <person name="Seo E."/>
            <person name="Kim K.T."/>
            <person name="Kim M.S."/>
            <person name="Lee J.M."/>
            <person name="Cheong K."/>
            <person name="Shin H.S."/>
            <person name="Kim S.B."/>
            <person name="Han K."/>
            <person name="Lee J."/>
            <person name="Park M."/>
            <person name="Lee H.A."/>
            <person name="Lee H.Y."/>
            <person name="Lee Y."/>
            <person name="Oh S."/>
            <person name="Lee J.H."/>
            <person name="Choi E."/>
            <person name="Choi E."/>
            <person name="Lee S.E."/>
            <person name="Jeon J."/>
            <person name="Kim H."/>
            <person name="Choi G."/>
            <person name="Song H."/>
            <person name="Lee J."/>
            <person name="Lee S.C."/>
            <person name="Kwon J.K."/>
            <person name="Lee H.Y."/>
            <person name="Koo N."/>
            <person name="Hong Y."/>
            <person name="Kim R.W."/>
            <person name="Kang W.H."/>
            <person name="Huh J.H."/>
            <person name="Kang B.C."/>
            <person name="Yang T.J."/>
            <person name="Lee Y.H."/>
            <person name="Bennetzen J.L."/>
            <person name="Choi D."/>
        </authorList>
    </citation>
    <scope>NUCLEOTIDE SEQUENCE [LARGE SCALE GENOMIC DNA]</scope>
    <source>
        <strain evidence="7">cv. PBC81</strain>
    </source>
</reference>
<comment type="caution">
    <text evidence="6">The sequence shown here is derived from an EMBL/GenBank/DDBJ whole genome shotgun (WGS) entry which is preliminary data.</text>
</comment>
<comment type="subcellular location">
    <subcellularLocation>
        <location evidence="1">Nucleus</location>
    </subcellularLocation>
</comment>
<dbReference type="STRING" id="33114.A0A2G2XN23"/>
<keyword evidence="3" id="KW-0347">Helicase</keyword>
<evidence type="ECO:0000256" key="1">
    <source>
        <dbReference type="ARBA" id="ARBA00004123"/>
    </source>
</evidence>
<gene>
    <name evidence="6" type="ORF">CQW23_01251</name>
</gene>
<name>A0A2G2XN23_CAPBA</name>
<keyword evidence="3" id="KW-0378">Hydrolase</keyword>
<keyword evidence="4" id="KW-0067">ATP-binding</keyword>
<dbReference type="GO" id="GO:0080188">
    <property type="term" value="P:gene silencing by siRNA-directed DNA methylation"/>
    <property type="evidence" value="ECO:0007669"/>
    <property type="project" value="InterPro"/>
</dbReference>
<dbReference type="GO" id="GO:0005634">
    <property type="term" value="C:nucleus"/>
    <property type="evidence" value="ECO:0007669"/>
    <property type="project" value="UniProtKB-SubCell"/>
</dbReference>
<evidence type="ECO:0000256" key="3">
    <source>
        <dbReference type="ARBA" id="ARBA00022806"/>
    </source>
</evidence>
<dbReference type="PANTHER" id="PTHR45821:SF5">
    <property type="entry name" value="SNF2 DOMAIN-CONTAINING PROTEIN CLASSY 4"/>
    <property type="match status" value="1"/>
</dbReference>
<dbReference type="GO" id="GO:0004386">
    <property type="term" value="F:helicase activity"/>
    <property type="evidence" value="ECO:0007669"/>
    <property type="project" value="UniProtKB-KW"/>
</dbReference>
<dbReference type="OrthoDB" id="10557303at2759"/>
<dbReference type="Proteomes" id="UP000224567">
    <property type="component" value="Unassembled WGS sequence"/>
</dbReference>
<keyword evidence="2" id="KW-0547">Nucleotide-binding</keyword>
<dbReference type="InterPro" id="IPR044567">
    <property type="entry name" value="CLSY/DRD1"/>
</dbReference>
<evidence type="ECO:0000256" key="4">
    <source>
        <dbReference type="ARBA" id="ARBA00022840"/>
    </source>
</evidence>
<keyword evidence="5" id="KW-0539">Nucleus</keyword>
<reference evidence="7" key="2">
    <citation type="journal article" date="2017" name="J. Anim. Genet.">
        <title>Multiple reference genome sequences of hot pepper reveal the massive evolution of plant disease resistance genes by retroduplication.</title>
        <authorList>
            <person name="Kim S."/>
            <person name="Park J."/>
            <person name="Yeom S.-I."/>
            <person name="Kim Y.-M."/>
            <person name="Seo E."/>
            <person name="Kim K.-T."/>
            <person name="Kim M.-S."/>
            <person name="Lee J.M."/>
            <person name="Cheong K."/>
            <person name="Shin H.-S."/>
            <person name="Kim S.-B."/>
            <person name="Han K."/>
            <person name="Lee J."/>
            <person name="Park M."/>
            <person name="Lee H.-A."/>
            <person name="Lee H.-Y."/>
            <person name="Lee Y."/>
            <person name="Oh S."/>
            <person name="Lee J.H."/>
            <person name="Choi E."/>
            <person name="Choi E."/>
            <person name="Lee S.E."/>
            <person name="Jeon J."/>
            <person name="Kim H."/>
            <person name="Choi G."/>
            <person name="Song H."/>
            <person name="Lee J."/>
            <person name="Lee S.-C."/>
            <person name="Kwon J.-K."/>
            <person name="Lee H.-Y."/>
            <person name="Koo N."/>
            <person name="Hong Y."/>
            <person name="Kim R.W."/>
            <person name="Kang W.-H."/>
            <person name="Huh J.H."/>
            <person name="Kang B.-C."/>
            <person name="Yang T.-J."/>
            <person name="Lee Y.-H."/>
            <person name="Bennetzen J.L."/>
            <person name="Choi D."/>
        </authorList>
    </citation>
    <scope>NUCLEOTIDE SEQUENCE [LARGE SCALE GENOMIC DNA]</scope>
    <source>
        <strain evidence="7">cv. PBC81</strain>
    </source>
</reference>
<organism evidence="6 7">
    <name type="scientific">Capsicum baccatum</name>
    <name type="common">Peruvian pepper</name>
    <dbReference type="NCBI Taxonomy" id="33114"/>
    <lineage>
        <taxon>Eukaryota</taxon>
        <taxon>Viridiplantae</taxon>
        <taxon>Streptophyta</taxon>
        <taxon>Embryophyta</taxon>
        <taxon>Tracheophyta</taxon>
        <taxon>Spermatophyta</taxon>
        <taxon>Magnoliopsida</taxon>
        <taxon>eudicotyledons</taxon>
        <taxon>Gunneridae</taxon>
        <taxon>Pentapetalae</taxon>
        <taxon>asterids</taxon>
        <taxon>lamiids</taxon>
        <taxon>Solanales</taxon>
        <taxon>Solanaceae</taxon>
        <taxon>Solanoideae</taxon>
        <taxon>Capsiceae</taxon>
        <taxon>Capsicum</taxon>
    </lineage>
</organism>
<dbReference type="PANTHER" id="PTHR45821">
    <property type="entry name" value="SNF2 DOMAIN-CONTAINING PROTEIN CLASSY 2-RELATED"/>
    <property type="match status" value="1"/>
</dbReference>
<dbReference type="GO" id="GO:0005524">
    <property type="term" value="F:ATP binding"/>
    <property type="evidence" value="ECO:0007669"/>
    <property type="project" value="UniProtKB-KW"/>
</dbReference>
<accession>A0A2G2XN23</accession>
<evidence type="ECO:0000313" key="6">
    <source>
        <dbReference type="EMBL" id="PHT58888.1"/>
    </source>
</evidence>
<keyword evidence="7" id="KW-1185">Reference proteome</keyword>
<evidence type="ECO:0000313" key="7">
    <source>
        <dbReference type="Proteomes" id="UP000224567"/>
    </source>
</evidence>
<evidence type="ECO:0000256" key="2">
    <source>
        <dbReference type="ARBA" id="ARBA00022741"/>
    </source>
</evidence>
<dbReference type="EMBL" id="MLFT02000001">
    <property type="protein sequence ID" value="PHT58888.1"/>
    <property type="molecule type" value="Genomic_DNA"/>
</dbReference>